<feature type="compositionally biased region" description="Basic and acidic residues" evidence="1">
    <location>
        <begin position="36"/>
        <end position="70"/>
    </location>
</feature>
<accession>A0AAV7QV45</accession>
<evidence type="ECO:0000313" key="2">
    <source>
        <dbReference type="EMBL" id="KAJ1143933.1"/>
    </source>
</evidence>
<reference evidence="2" key="1">
    <citation type="journal article" date="2022" name="bioRxiv">
        <title>Sequencing and chromosome-scale assembly of the giantPleurodeles waltlgenome.</title>
        <authorList>
            <person name="Brown T."/>
            <person name="Elewa A."/>
            <person name="Iarovenko S."/>
            <person name="Subramanian E."/>
            <person name="Araus A.J."/>
            <person name="Petzold A."/>
            <person name="Susuki M."/>
            <person name="Suzuki K.-i.T."/>
            <person name="Hayashi T."/>
            <person name="Toyoda A."/>
            <person name="Oliveira C."/>
            <person name="Osipova E."/>
            <person name="Leigh N.D."/>
            <person name="Simon A."/>
            <person name="Yun M.H."/>
        </authorList>
    </citation>
    <scope>NUCLEOTIDE SEQUENCE</scope>
    <source>
        <strain evidence="2">20211129_DDA</strain>
        <tissue evidence="2">Liver</tissue>
    </source>
</reference>
<gene>
    <name evidence="2" type="ORF">NDU88_010235</name>
</gene>
<keyword evidence="3" id="KW-1185">Reference proteome</keyword>
<protein>
    <submittedName>
        <fullName evidence="2">Uncharacterized protein</fullName>
    </submittedName>
</protein>
<dbReference type="EMBL" id="JANPWB010000010">
    <property type="protein sequence ID" value="KAJ1143933.1"/>
    <property type="molecule type" value="Genomic_DNA"/>
</dbReference>
<evidence type="ECO:0000256" key="1">
    <source>
        <dbReference type="SAM" id="MobiDB-lite"/>
    </source>
</evidence>
<name>A0AAV7QV45_PLEWA</name>
<sequence>MASVFANGVASKACVRPRFELKSRSEAGNCQIEIENGLRDQRKQEPPSWKEDFRQRNEEKDTNHKSKRSE</sequence>
<dbReference type="Proteomes" id="UP001066276">
    <property type="component" value="Chromosome 6"/>
</dbReference>
<comment type="caution">
    <text evidence="2">The sequence shown here is derived from an EMBL/GenBank/DDBJ whole genome shotgun (WGS) entry which is preliminary data.</text>
</comment>
<feature type="region of interest" description="Disordered" evidence="1">
    <location>
        <begin position="32"/>
        <end position="70"/>
    </location>
</feature>
<dbReference type="AlphaFoldDB" id="A0AAV7QV45"/>
<evidence type="ECO:0000313" key="3">
    <source>
        <dbReference type="Proteomes" id="UP001066276"/>
    </source>
</evidence>
<organism evidence="2 3">
    <name type="scientific">Pleurodeles waltl</name>
    <name type="common">Iberian ribbed newt</name>
    <dbReference type="NCBI Taxonomy" id="8319"/>
    <lineage>
        <taxon>Eukaryota</taxon>
        <taxon>Metazoa</taxon>
        <taxon>Chordata</taxon>
        <taxon>Craniata</taxon>
        <taxon>Vertebrata</taxon>
        <taxon>Euteleostomi</taxon>
        <taxon>Amphibia</taxon>
        <taxon>Batrachia</taxon>
        <taxon>Caudata</taxon>
        <taxon>Salamandroidea</taxon>
        <taxon>Salamandridae</taxon>
        <taxon>Pleurodelinae</taxon>
        <taxon>Pleurodeles</taxon>
    </lineage>
</organism>
<proteinExistence type="predicted"/>